<organism evidence="2 3">
    <name type="scientific">Methanocalculus taiwanensis</name>
    <dbReference type="NCBI Taxonomy" id="106207"/>
    <lineage>
        <taxon>Archaea</taxon>
        <taxon>Methanobacteriati</taxon>
        <taxon>Methanobacteriota</taxon>
        <taxon>Stenosarchaea group</taxon>
        <taxon>Methanomicrobia</taxon>
        <taxon>Methanomicrobiales</taxon>
        <taxon>Methanocalculaceae</taxon>
        <taxon>Methanocalculus</taxon>
    </lineage>
</organism>
<name>A0ABD4TKW1_9EURY</name>
<protein>
    <submittedName>
        <fullName evidence="2">HAD family hydrolase</fullName>
    </submittedName>
</protein>
<dbReference type="PANTHER" id="PTHR43520:SF8">
    <property type="entry name" value="P-TYPE CU(+) TRANSPORTER"/>
    <property type="match status" value="1"/>
</dbReference>
<dbReference type="GO" id="GO:0046872">
    <property type="term" value="F:metal ion binding"/>
    <property type="evidence" value="ECO:0007669"/>
    <property type="project" value="UniProtKB-KW"/>
</dbReference>
<comment type="caution">
    <text evidence="2">The sequence shown here is derived from an EMBL/GenBank/DDBJ whole genome shotgun (WGS) entry which is preliminary data.</text>
</comment>
<keyword evidence="2" id="KW-0378">Hydrolase</keyword>
<dbReference type="PANTHER" id="PTHR43520">
    <property type="entry name" value="ATP7, ISOFORM B"/>
    <property type="match status" value="1"/>
</dbReference>
<gene>
    <name evidence="2" type="ORF">FTO68_05165</name>
</gene>
<sequence>MTIAVVFDSAGTLLRTYRVAKDIPAGKLIEEVESTTLTFDDPDRILVLLHAHSEDVIKADKNELLSAFLIKNMIDFGISCGRRVITQDEIADILYHEQYAIVGDLQETIRRVWNRCSHIKPIMAINSGVILNVRNRRIEYTITAGGSPFPGAKETITRLHQMGIATFIASGDRGSKLERMGDYLGIPHDRIFGVATPTMKAEIVRRLKEGYDTVVMVGDGINDLRAMREADIAILSEQQRGERIEALECASNYIIHHLDEVISIIEGVLRADPGMTVHI</sequence>
<evidence type="ECO:0000313" key="2">
    <source>
        <dbReference type="EMBL" id="MCQ1538379.1"/>
    </source>
</evidence>
<dbReference type="InterPro" id="IPR023214">
    <property type="entry name" value="HAD_sf"/>
</dbReference>
<keyword evidence="3" id="KW-1185">Reference proteome</keyword>
<dbReference type="RefSeq" id="WP_255332321.1">
    <property type="nucleotide sequence ID" value="NZ_VOTZ01000008.1"/>
</dbReference>
<reference evidence="2 3" key="1">
    <citation type="submission" date="2019-08" db="EMBL/GenBank/DDBJ databases">
        <authorList>
            <person name="Chen S.-C."/>
            <person name="Lai M.-C."/>
            <person name="You Y.-T."/>
        </authorList>
    </citation>
    <scope>NUCLEOTIDE SEQUENCE [LARGE SCALE GENOMIC DNA]</scope>
    <source>
        <strain evidence="2 3">P2F9704a</strain>
    </source>
</reference>
<dbReference type="Proteomes" id="UP001524383">
    <property type="component" value="Unassembled WGS sequence"/>
</dbReference>
<dbReference type="Pfam" id="PF00702">
    <property type="entry name" value="Hydrolase"/>
    <property type="match status" value="1"/>
</dbReference>
<keyword evidence="1" id="KW-1278">Translocase</keyword>
<evidence type="ECO:0000313" key="3">
    <source>
        <dbReference type="Proteomes" id="UP001524383"/>
    </source>
</evidence>
<proteinExistence type="predicted"/>
<dbReference type="AlphaFoldDB" id="A0ABD4TKW1"/>
<evidence type="ECO:0000256" key="1">
    <source>
        <dbReference type="ARBA" id="ARBA00022967"/>
    </source>
</evidence>
<dbReference type="GO" id="GO:0016787">
    <property type="term" value="F:hydrolase activity"/>
    <property type="evidence" value="ECO:0007669"/>
    <property type="project" value="UniProtKB-KW"/>
</dbReference>
<dbReference type="EMBL" id="VOTZ01000008">
    <property type="protein sequence ID" value="MCQ1538379.1"/>
    <property type="molecule type" value="Genomic_DNA"/>
</dbReference>
<dbReference type="SUPFAM" id="SSF56784">
    <property type="entry name" value="HAD-like"/>
    <property type="match status" value="1"/>
</dbReference>
<dbReference type="InterPro" id="IPR036412">
    <property type="entry name" value="HAD-like_sf"/>
</dbReference>
<dbReference type="Gene3D" id="3.40.50.1000">
    <property type="entry name" value="HAD superfamily/HAD-like"/>
    <property type="match status" value="1"/>
</dbReference>
<accession>A0ABD4TKW1</accession>